<dbReference type="FunFam" id="1.25.40.20:FF:000123">
    <property type="entry name" value="regulatory protein NPR3-like"/>
    <property type="match status" value="2"/>
</dbReference>
<feature type="repeat" description="ANK" evidence="16">
    <location>
        <begin position="328"/>
        <end position="360"/>
    </location>
</feature>
<evidence type="ECO:0000256" key="15">
    <source>
        <dbReference type="ARBA" id="ARBA00044947"/>
    </source>
</evidence>
<evidence type="ECO:0000256" key="19">
    <source>
        <dbReference type="SAM" id="MobiDB-lite"/>
    </source>
</evidence>
<dbReference type="PROSITE" id="PS52046">
    <property type="entry name" value="ZF_C2HC_NPR"/>
    <property type="match status" value="2"/>
</dbReference>
<evidence type="ECO:0000259" key="22">
    <source>
        <dbReference type="PROSITE" id="PS50922"/>
    </source>
</evidence>
<feature type="transmembrane region" description="Helical" evidence="20">
    <location>
        <begin position="1408"/>
        <end position="1426"/>
    </location>
</feature>
<dbReference type="InterPro" id="IPR011333">
    <property type="entry name" value="SKP1/BTB/POZ_sf"/>
</dbReference>
<evidence type="ECO:0000256" key="9">
    <source>
        <dbReference type="ARBA" id="ARBA00022821"/>
    </source>
</evidence>
<dbReference type="Pfam" id="PF11900">
    <property type="entry name" value="DUF3420"/>
    <property type="match status" value="2"/>
</dbReference>
<evidence type="ECO:0000256" key="17">
    <source>
        <dbReference type="PROSITE-ProRule" id="PRU00205"/>
    </source>
</evidence>
<feature type="compositionally biased region" description="Polar residues" evidence="19">
    <location>
        <begin position="586"/>
        <end position="597"/>
    </location>
</feature>
<keyword evidence="13 17" id="KW-0472">Membrane</keyword>
<dbReference type="GO" id="GO:0005634">
    <property type="term" value="C:nucleus"/>
    <property type="evidence" value="ECO:0007669"/>
    <property type="project" value="UniProtKB-SubCell"/>
</dbReference>
<keyword evidence="11 20" id="KW-1133">Transmembrane helix</keyword>
<comment type="caution">
    <text evidence="24">The sequence shown here is derived from an EMBL/GenBank/DDBJ whole genome shotgun (WGS) entry which is preliminary data.</text>
</comment>
<accession>A0A498IUI2</accession>
<dbReference type="SMART" id="SM00724">
    <property type="entry name" value="TLC"/>
    <property type="match status" value="1"/>
</dbReference>
<feature type="transmembrane region" description="Helical" evidence="20">
    <location>
        <begin position="1254"/>
        <end position="1277"/>
    </location>
</feature>
<dbReference type="GO" id="GO:0016020">
    <property type="term" value="C:membrane"/>
    <property type="evidence" value="ECO:0007669"/>
    <property type="project" value="UniProtKB-SubCell"/>
</dbReference>
<evidence type="ECO:0000256" key="18">
    <source>
        <dbReference type="PROSITE-ProRule" id="PRU01391"/>
    </source>
</evidence>
<protein>
    <recommendedName>
        <fullName evidence="26">BTB domain-containing protein</fullName>
    </recommendedName>
</protein>
<dbReference type="InterPro" id="IPR000210">
    <property type="entry name" value="BTB/POZ_dom"/>
</dbReference>
<dbReference type="PROSITE" id="PS50097">
    <property type="entry name" value="BTB"/>
    <property type="match status" value="2"/>
</dbReference>
<evidence type="ECO:0000256" key="11">
    <source>
        <dbReference type="ARBA" id="ARBA00022989"/>
    </source>
</evidence>
<organism evidence="24 25">
    <name type="scientific">Malus domestica</name>
    <name type="common">Apple</name>
    <name type="synonym">Pyrus malus</name>
    <dbReference type="NCBI Taxonomy" id="3750"/>
    <lineage>
        <taxon>Eukaryota</taxon>
        <taxon>Viridiplantae</taxon>
        <taxon>Streptophyta</taxon>
        <taxon>Embryophyta</taxon>
        <taxon>Tracheophyta</taxon>
        <taxon>Spermatophyta</taxon>
        <taxon>Magnoliopsida</taxon>
        <taxon>eudicotyledons</taxon>
        <taxon>Gunneridae</taxon>
        <taxon>Pentapetalae</taxon>
        <taxon>rosids</taxon>
        <taxon>fabids</taxon>
        <taxon>Rosales</taxon>
        <taxon>Rosaceae</taxon>
        <taxon>Amygdaloideae</taxon>
        <taxon>Maleae</taxon>
        <taxon>Malus</taxon>
    </lineage>
</organism>
<evidence type="ECO:0000313" key="25">
    <source>
        <dbReference type="Proteomes" id="UP000290289"/>
    </source>
</evidence>
<dbReference type="InterPro" id="IPR044292">
    <property type="entry name" value="NPR"/>
</dbReference>
<dbReference type="PANTHER" id="PTHR46475:SF2">
    <property type="entry name" value="REGULATORY PROTEIN NPR3"/>
    <property type="match status" value="1"/>
</dbReference>
<evidence type="ECO:0000259" key="23">
    <source>
        <dbReference type="PROSITE" id="PS52046"/>
    </source>
</evidence>
<dbReference type="SMART" id="SM00248">
    <property type="entry name" value="ANK"/>
    <property type="match status" value="6"/>
</dbReference>
<dbReference type="FunFam" id="3.30.710.10:FF:000110">
    <property type="entry name" value="Regulatory protein NPR3"/>
    <property type="match status" value="1"/>
</dbReference>
<dbReference type="GO" id="GO:0009862">
    <property type="term" value="P:systemic acquired resistance, salicylic acid mediated signaling pathway"/>
    <property type="evidence" value="ECO:0007669"/>
    <property type="project" value="InterPro"/>
</dbReference>
<dbReference type="GO" id="GO:0050832">
    <property type="term" value="P:defense response to fungus"/>
    <property type="evidence" value="ECO:0007669"/>
    <property type="project" value="TreeGrafter"/>
</dbReference>
<dbReference type="GO" id="GO:2000031">
    <property type="term" value="P:regulation of salicylic acid mediated signaling pathway"/>
    <property type="evidence" value="ECO:0007669"/>
    <property type="project" value="InterPro"/>
</dbReference>
<dbReference type="Proteomes" id="UP000290289">
    <property type="component" value="Chromosome 10"/>
</dbReference>
<evidence type="ECO:0000256" key="7">
    <source>
        <dbReference type="ARBA" id="ARBA00022771"/>
    </source>
</evidence>
<feature type="repeat" description="ANK" evidence="16">
    <location>
        <begin position="903"/>
        <end position="935"/>
    </location>
</feature>
<feature type="compositionally biased region" description="Low complexity" evidence="19">
    <location>
        <begin position="561"/>
        <end position="572"/>
    </location>
</feature>
<dbReference type="Gene3D" id="3.30.710.10">
    <property type="entry name" value="Potassium Channel Kv1.1, Chain A"/>
    <property type="match status" value="2"/>
</dbReference>
<dbReference type="PROSITE" id="PS50297">
    <property type="entry name" value="ANK_REP_REGION"/>
    <property type="match status" value="2"/>
</dbReference>
<dbReference type="Gene3D" id="1.25.40.20">
    <property type="entry name" value="Ankyrin repeat-containing domain"/>
    <property type="match status" value="2"/>
</dbReference>
<evidence type="ECO:0000256" key="20">
    <source>
        <dbReference type="SAM" id="Phobius"/>
    </source>
</evidence>
<comment type="similarity">
    <text evidence="15">Belongs to the plant 'ANKYRIN-BTB/POZ' family. 'NPR1-like' subfamily.</text>
</comment>
<evidence type="ECO:0000256" key="5">
    <source>
        <dbReference type="ARBA" id="ARBA00022723"/>
    </source>
</evidence>
<proteinExistence type="inferred from homology"/>
<evidence type="ECO:0000256" key="3">
    <source>
        <dbReference type="ARBA" id="ARBA00004906"/>
    </source>
</evidence>
<keyword evidence="25" id="KW-1185">Reference proteome</keyword>
<dbReference type="Pfam" id="PF00651">
    <property type="entry name" value="BTB"/>
    <property type="match status" value="2"/>
</dbReference>
<dbReference type="PROSITE" id="PS50088">
    <property type="entry name" value="ANK_REPEAT"/>
    <property type="match status" value="2"/>
</dbReference>
<keyword evidence="9" id="KW-0611">Plant defense</keyword>
<dbReference type="InterPro" id="IPR006634">
    <property type="entry name" value="TLC-dom"/>
</dbReference>
<dbReference type="InterPro" id="IPR036770">
    <property type="entry name" value="Ankyrin_rpt-contain_sf"/>
</dbReference>
<dbReference type="InterPro" id="IPR057250">
    <property type="entry name" value="Znf_C2HC_NPR-type"/>
</dbReference>
<evidence type="ECO:0000256" key="14">
    <source>
        <dbReference type="ARBA" id="ARBA00023242"/>
    </source>
</evidence>
<feature type="domain" description="C2HC NPR-type" evidence="23">
    <location>
        <begin position="141"/>
        <end position="155"/>
    </location>
</feature>
<keyword evidence="4 17" id="KW-0812">Transmembrane</keyword>
<evidence type="ECO:0000256" key="2">
    <source>
        <dbReference type="ARBA" id="ARBA00004141"/>
    </source>
</evidence>
<feature type="domain" description="BTB" evidence="21">
    <location>
        <begin position="62"/>
        <end position="138"/>
    </location>
</feature>
<evidence type="ECO:0008006" key="26">
    <source>
        <dbReference type="Google" id="ProtNLM"/>
    </source>
</evidence>
<keyword evidence="14" id="KW-0539">Nucleus</keyword>
<dbReference type="SUPFAM" id="SSF48403">
    <property type="entry name" value="Ankyrin repeat"/>
    <property type="match status" value="2"/>
</dbReference>
<evidence type="ECO:0000256" key="13">
    <source>
        <dbReference type="ARBA" id="ARBA00023136"/>
    </source>
</evidence>
<keyword evidence="8" id="KW-0833">Ubl conjugation pathway</keyword>
<evidence type="ECO:0000256" key="4">
    <source>
        <dbReference type="ARBA" id="ARBA00022692"/>
    </source>
</evidence>
<dbReference type="Pfam" id="PF03798">
    <property type="entry name" value="TRAM_LAG1_CLN8"/>
    <property type="match status" value="1"/>
</dbReference>
<dbReference type="PANTHER" id="PTHR46475">
    <property type="entry name" value="REGULATORY PROTEIN NPR3"/>
    <property type="match status" value="1"/>
</dbReference>
<feature type="transmembrane region" description="Helical" evidence="20">
    <location>
        <begin position="1340"/>
        <end position="1358"/>
    </location>
</feature>
<comment type="subcellular location">
    <subcellularLocation>
        <location evidence="2">Membrane</location>
        <topology evidence="2">Multi-pass membrane protein</topology>
    </subcellularLocation>
    <subcellularLocation>
        <location evidence="1">Nucleus</location>
    </subcellularLocation>
</comment>
<feature type="domain" description="BTB" evidence="21">
    <location>
        <begin position="637"/>
        <end position="713"/>
    </location>
</feature>
<feature type="domain" description="TLC" evidence="22">
    <location>
        <begin position="1207"/>
        <end position="1438"/>
    </location>
</feature>
<feature type="domain" description="C2HC NPR-type" evidence="23">
    <location>
        <begin position="716"/>
        <end position="730"/>
    </location>
</feature>
<evidence type="ECO:0000256" key="1">
    <source>
        <dbReference type="ARBA" id="ARBA00004123"/>
    </source>
</evidence>
<dbReference type="InterPro" id="IPR002110">
    <property type="entry name" value="Ankyrin_rpt"/>
</dbReference>
<dbReference type="InterPro" id="IPR021094">
    <property type="entry name" value="NPR1/NIM1-like_C"/>
</dbReference>
<comment type="pathway">
    <text evidence="3">Protein modification; protein ubiquitination.</text>
</comment>
<gene>
    <name evidence="24" type="ORF">DVH24_022123</name>
</gene>
<dbReference type="GO" id="GO:0042742">
    <property type="term" value="P:defense response to bacterium"/>
    <property type="evidence" value="ECO:0007669"/>
    <property type="project" value="TreeGrafter"/>
</dbReference>
<dbReference type="SUPFAM" id="SSF54695">
    <property type="entry name" value="POZ domain"/>
    <property type="match status" value="2"/>
</dbReference>
<feature type="region of interest" description="Disordered" evidence="19">
    <location>
        <begin position="560"/>
        <end position="618"/>
    </location>
</feature>
<evidence type="ECO:0000313" key="24">
    <source>
        <dbReference type="EMBL" id="RXH86850.1"/>
    </source>
</evidence>
<dbReference type="PROSITE" id="PS50922">
    <property type="entry name" value="TLC"/>
    <property type="match status" value="1"/>
</dbReference>
<keyword evidence="10" id="KW-0862">Zinc</keyword>
<evidence type="ECO:0000256" key="8">
    <source>
        <dbReference type="ARBA" id="ARBA00022786"/>
    </source>
</evidence>
<evidence type="ECO:0000256" key="6">
    <source>
        <dbReference type="ARBA" id="ARBA00022737"/>
    </source>
</evidence>
<dbReference type="Pfam" id="PF12313">
    <property type="entry name" value="NPR1_like_C"/>
    <property type="match status" value="2"/>
</dbReference>
<dbReference type="GO" id="GO:2000022">
    <property type="term" value="P:regulation of jasmonic acid mediated signaling pathway"/>
    <property type="evidence" value="ECO:0007669"/>
    <property type="project" value="InterPro"/>
</dbReference>
<keyword evidence="12 16" id="KW-0040">ANK repeat</keyword>
<sequence>MVETEPSSSLSFTSSPHLSNGSISHNLSCSGSESVPSLEVISLSKLSSSLEQLLIDPGCDYSDADIVVEGIPVGVHRCILASRSGFFRELFKREKGSSGKEDRPKYCMSDFLPYGDVGYEAFLVFLSYVYTGKLKPSPVEVSTCVHNVCAHDACRPAINFVVELMYAASIFQMPDLVSIFERRLLNFVGKALSDNVVPILLVAFHCQLNQLIDQCVDRVARSDIDDISLEKGLPDEVVKKIKSLRRNYQQDSDPNLPPADPLHEKRIRRIHKALDSDDVELVKLLLTESNITLDEANALHYAAAYCDPKVVTEVLALGLADVNLRNSRGYTVLHIAVMRKEPSIIVLLLTKGARASELTSDGQSAVSICRRLTRPKDYHSKTEQGQEANKDRICIDVLEREMRRNPMAGDASISSQIMPDDLHMELLNLENRVALARLFFPAEAKLAMVIAHAETSEFAAPSSSKGSSGNLMEVDLNETPTVQNKRLHSRLEALMKTVRLGRCYFPHCSEVLDKFIDDDLPHLFYLEPGSSDEQKVKRRRFMELKEEVQKAFDKDKAECNLSGLSSSSSTTSPEKIGANQKVREPFTSSSHISNGSVTPNSSSPAANTPPPTPDLTSLTNLSSSLGRLLADSGGDYSDAEITVEGVPVAVHRCILASRSEFFAKVFSRENGGSEKEGKPRYFLSDLLPFGHVGYEAFVVFLGFVYTAKLKAFPVEVSSCVHIVCGHEACRPAIDFALELMCASSVFGMPELASVLQRQLADFVVKAVADDVIPILVVAFHCQLSQLIDQCIERVAHSDLDSISLEKRLPDEVVAKIKILRRNSQHYCDPNMPIVDPLREKRIRRIHKALDSDDVELMKLLLTESDVTLDEANALLYAAAYCDPKVVTEVLGLGLADVNLRDSRGFTVLHIAVMRKEPSIIILLLSNGARASEPTLEGESAVSICRRLTRPKDYHTKTERGQEANKDRICIDVLEREMLRNPMAGEASISSQMTPNDLHMRLLKLENRVTFARLLFPAEAKLAMAIAHADTTSEFAGISSVKGSSGNLMEVDLNETPTVQNKRLLSRLESLVKTVSMGRYYFPHCSEVLDKLIQGDLPDLRFLETGTTDEQKIKRQRFLELKEEVQKAFDKDKADKNIYGLSPSSSSPPEQVGASPKASVLVKNYLLADPFIPYTSIIGGIILCKMVYDLTQLISTFYIKAYGSLTKIQRIEWNSRGISSIHAIFITALSLYFVFGSDLFSDQQHLGLITFRSSPLSVFGLGVSVGYFCADLGMLLWLYPSLGGIEYVFHHSLSGIAVAYSMFSGEGQLYTYMILISEITTPEINMRWYLDTAGLKRSSAYLLNGIVIFLLWLAARILLFDHPDAHLRISFGLYRANSASGNEFDVVWKDYQGIDEAIGQDAMMDIHTYMYICIHICICMYMYICMFEMSRKASALRWI</sequence>
<dbReference type="GO" id="GO:0008270">
    <property type="term" value="F:zinc ion binding"/>
    <property type="evidence" value="ECO:0007669"/>
    <property type="project" value="UniProtKB-KW"/>
</dbReference>
<dbReference type="InterPro" id="IPR024228">
    <property type="entry name" value="NPR_central_dom"/>
</dbReference>
<evidence type="ECO:0000256" key="10">
    <source>
        <dbReference type="ARBA" id="ARBA00022833"/>
    </source>
</evidence>
<dbReference type="EMBL" id="RDQH01000336">
    <property type="protein sequence ID" value="RXH86850.1"/>
    <property type="molecule type" value="Genomic_DNA"/>
</dbReference>
<keyword evidence="7 18" id="KW-0863">Zinc-finger</keyword>
<feature type="transmembrane region" description="Helical" evidence="20">
    <location>
        <begin position="1216"/>
        <end position="1234"/>
    </location>
</feature>
<evidence type="ECO:0000259" key="21">
    <source>
        <dbReference type="PROSITE" id="PS50097"/>
    </source>
</evidence>
<keyword evidence="6" id="KW-0677">Repeat</keyword>
<keyword evidence="5" id="KW-0479">Metal-binding</keyword>
<dbReference type="SMART" id="SM00225">
    <property type="entry name" value="BTB"/>
    <property type="match status" value="2"/>
</dbReference>
<evidence type="ECO:0000256" key="12">
    <source>
        <dbReference type="ARBA" id="ARBA00023043"/>
    </source>
</evidence>
<reference evidence="24 25" key="1">
    <citation type="submission" date="2018-10" db="EMBL/GenBank/DDBJ databases">
        <title>A high-quality apple genome assembly.</title>
        <authorList>
            <person name="Hu J."/>
        </authorList>
    </citation>
    <scope>NUCLEOTIDE SEQUENCE [LARGE SCALE GENOMIC DNA]</scope>
    <source>
        <strain evidence="25">cv. HFTH1</strain>
        <tissue evidence="24">Young leaf</tissue>
    </source>
</reference>
<comment type="caution">
    <text evidence="18">Lacks conserved residue(s) required for the propagation of feature annotation.</text>
</comment>
<name>A0A498IUI2_MALDO</name>
<dbReference type="STRING" id="3750.A0A498IUI2"/>
<dbReference type="CDD" id="cd18310">
    <property type="entry name" value="BTB_POZ_NPR_plant"/>
    <property type="match status" value="2"/>
</dbReference>
<evidence type="ECO:0000256" key="16">
    <source>
        <dbReference type="PROSITE-ProRule" id="PRU00023"/>
    </source>
</evidence>